<dbReference type="InterPro" id="IPR027417">
    <property type="entry name" value="P-loop_NTPase"/>
</dbReference>
<dbReference type="InterPro" id="IPR015854">
    <property type="entry name" value="ABC_transpr_LolD-like"/>
</dbReference>
<dbReference type="Gene3D" id="3.40.50.300">
    <property type="entry name" value="P-loop containing nucleotide triphosphate hydrolases"/>
    <property type="match status" value="1"/>
</dbReference>
<comment type="caution">
    <text evidence="2">The sequence shown here is derived from an EMBL/GenBank/DDBJ whole genome shotgun (WGS) entry which is preliminary data.</text>
</comment>
<dbReference type="SUPFAM" id="SSF52540">
    <property type="entry name" value="P-loop containing nucleoside triphosphate hydrolases"/>
    <property type="match status" value="1"/>
</dbReference>
<dbReference type="RefSeq" id="WP_062613502.1">
    <property type="nucleotide sequence ID" value="NZ_LNIZ01000003.1"/>
</dbReference>
<dbReference type="OrthoDB" id="3268704at2"/>
<dbReference type="GO" id="GO:0016887">
    <property type="term" value="F:ATP hydrolysis activity"/>
    <property type="evidence" value="ECO:0007669"/>
    <property type="project" value="InterPro"/>
</dbReference>
<dbReference type="PANTHER" id="PTHR24220:SF685">
    <property type="entry name" value="ABC TRANSPORTER RELATED"/>
    <property type="match status" value="1"/>
</dbReference>
<keyword evidence="3" id="KW-1185">Reference proteome</keyword>
<dbReference type="STRING" id="59561.AQZ59_00947"/>
<protein>
    <submittedName>
        <fullName evidence="2">ABC transporter ATP-binding protein YtrE</fullName>
    </submittedName>
</protein>
<keyword evidence="2" id="KW-0547">Nucleotide-binding</keyword>
<dbReference type="GO" id="GO:0005886">
    <property type="term" value="C:plasma membrane"/>
    <property type="evidence" value="ECO:0007669"/>
    <property type="project" value="TreeGrafter"/>
</dbReference>
<proteinExistence type="predicted"/>
<dbReference type="GO" id="GO:0022857">
    <property type="term" value="F:transmembrane transporter activity"/>
    <property type="evidence" value="ECO:0007669"/>
    <property type="project" value="TreeGrafter"/>
</dbReference>
<dbReference type="EMBL" id="LNIZ01000003">
    <property type="protein sequence ID" value="KTF04424.1"/>
    <property type="molecule type" value="Genomic_DNA"/>
</dbReference>
<evidence type="ECO:0000313" key="3">
    <source>
        <dbReference type="Proteomes" id="UP000054404"/>
    </source>
</evidence>
<keyword evidence="2" id="KW-0067">ATP-binding</keyword>
<feature type="domain" description="ABC transporter" evidence="1">
    <location>
        <begin position="2"/>
        <end position="239"/>
    </location>
</feature>
<dbReference type="InterPro" id="IPR003439">
    <property type="entry name" value="ABC_transporter-like_ATP-bd"/>
</dbReference>
<dbReference type="GO" id="GO:0005524">
    <property type="term" value="F:ATP binding"/>
    <property type="evidence" value="ECO:0007669"/>
    <property type="project" value="UniProtKB-KW"/>
</dbReference>
<dbReference type="Pfam" id="PF00005">
    <property type="entry name" value="ABC_tran"/>
    <property type="match status" value="1"/>
</dbReference>
<name>A0A0W1KK78_9ACTO</name>
<dbReference type="PATRIC" id="fig|59561.3.peg.938"/>
<evidence type="ECO:0000313" key="2">
    <source>
        <dbReference type="EMBL" id="KTF04424.1"/>
    </source>
</evidence>
<evidence type="ECO:0000259" key="1">
    <source>
        <dbReference type="PROSITE" id="PS50893"/>
    </source>
</evidence>
<gene>
    <name evidence="2" type="primary">ytrE</name>
    <name evidence="2" type="ORF">AQZ59_00947</name>
</gene>
<dbReference type="PANTHER" id="PTHR24220">
    <property type="entry name" value="IMPORT ATP-BINDING PROTEIN"/>
    <property type="match status" value="1"/>
</dbReference>
<dbReference type="AlphaFoldDB" id="A0A0W1KK78"/>
<accession>A0A0W1KK78</accession>
<dbReference type="PROSITE" id="PS50893">
    <property type="entry name" value="ABC_TRANSPORTER_2"/>
    <property type="match status" value="1"/>
</dbReference>
<sequence length="241" mass="26229">MIEAEYVRLDSGVGRQRRTVLDDVSLTIPDSSITTVLGGLDSDMSALMNVLGGMERVTSGSVVVDGVDLASTSDAERERMRATTFALLFKQDNLLPALTLGENLDLPAKLNGTRVSTQERTEIIDLFGLSQVLGHYPDAVPLIEQNKCALAALVMAGRRVVLCDEPTDGFTRADRKTLYALLRVCARERGMTVVTFTSNPMSAVSADRVYLMTDSRITAELNAPTLDSILDTLRVIFSEEP</sequence>
<dbReference type="Proteomes" id="UP000054404">
    <property type="component" value="Unassembled WGS sequence"/>
</dbReference>
<reference evidence="2 3" key="1">
    <citation type="submission" date="2015-11" db="EMBL/GenBank/DDBJ databases">
        <title>Draft Genome Sequence of the Type Strain Trueperella bernardiae LCDC 89-0504T, Isolated from Blood Culture.</title>
        <authorList>
            <person name="Bernier A.-M."/>
            <person name="Bernard K."/>
        </authorList>
    </citation>
    <scope>NUCLEOTIDE SEQUENCE [LARGE SCALE GENOMIC DNA]</scope>
    <source>
        <strain evidence="2 3">LCDC 89-0504</strain>
    </source>
</reference>
<organism evidence="2 3">
    <name type="scientific">Trueperella bernardiae</name>
    <dbReference type="NCBI Taxonomy" id="59561"/>
    <lineage>
        <taxon>Bacteria</taxon>
        <taxon>Bacillati</taxon>
        <taxon>Actinomycetota</taxon>
        <taxon>Actinomycetes</taxon>
        <taxon>Actinomycetales</taxon>
        <taxon>Actinomycetaceae</taxon>
        <taxon>Trueperella</taxon>
    </lineage>
</organism>